<reference evidence="2 3" key="1">
    <citation type="submission" date="2017-06" db="EMBL/GenBank/DDBJ databases">
        <title>Genome of Fusarium nygamai isolate CS10214.</title>
        <authorList>
            <person name="Gardiner D.M."/>
            <person name="Obanor F."/>
            <person name="Kazan K."/>
        </authorList>
    </citation>
    <scope>NUCLEOTIDE SEQUENCE [LARGE SCALE GENOMIC DNA]</scope>
    <source>
        <strain evidence="2 3">CS10214</strain>
    </source>
</reference>
<evidence type="ECO:0000313" key="2">
    <source>
        <dbReference type="EMBL" id="PNP75732.1"/>
    </source>
</evidence>
<dbReference type="EMBL" id="MTQA01000166">
    <property type="protein sequence ID" value="PNP75732.1"/>
    <property type="molecule type" value="Genomic_DNA"/>
</dbReference>
<sequence>MLLNALFTLVTLPTLVLTHSLTAKTLGQLPLGTWLESIAVRSNGDLLMTQLWPSATVYTIPNPSECDTALEELVSLPSIQGILGIAQVPKSPGKPETFVVVGSNATGLSQLIPGTFGAWTIEFQHRRHQAKVKVKKISDMSKQSTFLNGVVAIPGVSDAVLVSDSFSGLVGRLDLSTGVFDTSAFVFPEMAPISAKSFGINGIKIRNNHLYFTNSNAVKIYRIAITAAGFPVKGSKPQLVADLSKSVSFLDDFDFDTKGNIYAASNFDNSVIFVDVKSGKWRTVVGGIDDMTVAGSTAVAFGHGKQEKGTLFVVTSGALAKPVAGTKTEGAKVVAVNSRP</sequence>
<protein>
    <recommendedName>
        <fullName evidence="4">SMP-30/Gluconolactonase/LRE-like region domain-containing protein</fullName>
    </recommendedName>
</protein>
<dbReference type="AlphaFoldDB" id="A0A2K0W0D2"/>
<evidence type="ECO:0008006" key="4">
    <source>
        <dbReference type="Google" id="ProtNLM"/>
    </source>
</evidence>
<comment type="caution">
    <text evidence="2">The sequence shown here is derived from an EMBL/GenBank/DDBJ whole genome shotgun (WGS) entry which is preliminary data.</text>
</comment>
<name>A0A2K0W0D2_GIBNY</name>
<dbReference type="PANTHER" id="PTHR42060">
    <property type="entry name" value="NHL REPEAT-CONTAINING PROTEIN-RELATED"/>
    <property type="match status" value="1"/>
</dbReference>
<dbReference type="STRING" id="42673.A0A2K0W0D2"/>
<organism evidence="2 3">
    <name type="scientific">Gibberella nygamai</name>
    <name type="common">Bean root rot disease fungus</name>
    <name type="synonym">Fusarium nygamai</name>
    <dbReference type="NCBI Taxonomy" id="42673"/>
    <lineage>
        <taxon>Eukaryota</taxon>
        <taxon>Fungi</taxon>
        <taxon>Dikarya</taxon>
        <taxon>Ascomycota</taxon>
        <taxon>Pezizomycotina</taxon>
        <taxon>Sordariomycetes</taxon>
        <taxon>Hypocreomycetidae</taxon>
        <taxon>Hypocreales</taxon>
        <taxon>Nectriaceae</taxon>
        <taxon>Fusarium</taxon>
        <taxon>Fusarium fujikuroi species complex</taxon>
    </lineage>
</organism>
<dbReference type="Gene3D" id="2.120.10.30">
    <property type="entry name" value="TolB, C-terminal domain"/>
    <property type="match status" value="1"/>
</dbReference>
<dbReference type="InterPro" id="IPR052998">
    <property type="entry name" value="Hetero-Diels-Alderase-like"/>
</dbReference>
<gene>
    <name evidence="2" type="ORF">FNYG_10920</name>
</gene>
<dbReference type="InterPro" id="IPR011042">
    <property type="entry name" value="6-blade_b-propeller_TolB-like"/>
</dbReference>
<dbReference type="SUPFAM" id="SSF63829">
    <property type="entry name" value="Calcium-dependent phosphotriesterase"/>
    <property type="match status" value="1"/>
</dbReference>
<evidence type="ECO:0000313" key="3">
    <source>
        <dbReference type="Proteomes" id="UP000236664"/>
    </source>
</evidence>
<feature type="signal peptide" evidence="1">
    <location>
        <begin position="1"/>
        <end position="18"/>
    </location>
</feature>
<dbReference type="Proteomes" id="UP000236664">
    <property type="component" value="Unassembled WGS sequence"/>
</dbReference>
<feature type="chain" id="PRO_5014360435" description="SMP-30/Gluconolactonase/LRE-like region domain-containing protein" evidence="1">
    <location>
        <begin position="19"/>
        <end position="340"/>
    </location>
</feature>
<evidence type="ECO:0000256" key="1">
    <source>
        <dbReference type="SAM" id="SignalP"/>
    </source>
</evidence>
<keyword evidence="1" id="KW-0732">Signal</keyword>
<dbReference type="PANTHER" id="PTHR42060:SF1">
    <property type="entry name" value="NHL REPEAT-CONTAINING PROTEIN"/>
    <property type="match status" value="1"/>
</dbReference>
<dbReference type="OrthoDB" id="5233393at2759"/>
<accession>A0A2K0W0D2</accession>
<proteinExistence type="predicted"/>
<keyword evidence="3" id="KW-1185">Reference proteome</keyword>